<feature type="region of interest" description="Disordered" evidence="1">
    <location>
        <begin position="1"/>
        <end position="167"/>
    </location>
</feature>
<protein>
    <submittedName>
        <fullName evidence="2">Uncharacterized protein</fullName>
    </submittedName>
</protein>
<keyword evidence="3" id="KW-1185">Reference proteome</keyword>
<evidence type="ECO:0000313" key="2">
    <source>
        <dbReference type="EMBL" id="KAK6948582.1"/>
    </source>
</evidence>
<sequence length="314" mass="33082">MEGAQSSGPVSNSTPTNRSHRPRGGRTSGNRGGRGSRGGRGNRGHRGQQAVERNEVSSANPETSTASPVTAPPNASSRGSGGRRASRGQRRGRGEHAQRGTMTRPRNFGGHLTTTAEESGSTSSTSLNADVADFIPGQPLADRTNSTAIKPQAKNSGKRKASKSNAADLTTRISEDIDNGQYECVPIVVAKHAQNPERLVLTHVPSNVIPALVHLVSLWGRLSPVFVVNSHLQSAVVRRIMLMDGVVTESAEIYFPVESTNAKGSAILASVALAIFLSCLSVIVVERLGISLVTNVVTNENLIIAAKSKSKKTS</sequence>
<accession>A0AAX6M8R3</accession>
<dbReference type="Proteomes" id="UP001369815">
    <property type="component" value="Unassembled WGS sequence"/>
</dbReference>
<gene>
    <name evidence="2" type="ORF">Daesc_010352</name>
</gene>
<reference evidence="2 3" key="1">
    <citation type="journal article" date="2024" name="Front Chem Biol">
        <title>Unveiling the potential of Daldinia eschscholtzii MFLUCC 19-0629 through bioactivity and bioinformatics studies for enhanced sustainable agriculture production.</title>
        <authorList>
            <person name="Brooks S."/>
            <person name="Weaver J.A."/>
            <person name="Klomchit A."/>
            <person name="Alharthi S.A."/>
            <person name="Onlamun T."/>
            <person name="Nurani R."/>
            <person name="Vong T.K."/>
            <person name="Alberti F."/>
            <person name="Greco C."/>
        </authorList>
    </citation>
    <scope>NUCLEOTIDE SEQUENCE [LARGE SCALE GENOMIC DNA]</scope>
    <source>
        <strain evidence="2">MFLUCC 19-0629</strain>
    </source>
</reference>
<evidence type="ECO:0000313" key="3">
    <source>
        <dbReference type="Proteomes" id="UP001369815"/>
    </source>
</evidence>
<feature type="compositionally biased region" description="Polar residues" evidence="1">
    <location>
        <begin position="56"/>
        <end position="68"/>
    </location>
</feature>
<organism evidence="2 3">
    <name type="scientific">Daldinia eschscholtzii</name>
    <dbReference type="NCBI Taxonomy" id="292717"/>
    <lineage>
        <taxon>Eukaryota</taxon>
        <taxon>Fungi</taxon>
        <taxon>Dikarya</taxon>
        <taxon>Ascomycota</taxon>
        <taxon>Pezizomycotina</taxon>
        <taxon>Sordariomycetes</taxon>
        <taxon>Xylariomycetidae</taxon>
        <taxon>Xylariales</taxon>
        <taxon>Hypoxylaceae</taxon>
        <taxon>Daldinia</taxon>
    </lineage>
</organism>
<feature type="compositionally biased region" description="Polar residues" evidence="1">
    <location>
        <begin position="1"/>
        <end position="17"/>
    </location>
</feature>
<proteinExistence type="predicted"/>
<feature type="compositionally biased region" description="Gly residues" evidence="1">
    <location>
        <begin position="26"/>
        <end position="39"/>
    </location>
</feature>
<dbReference type="AlphaFoldDB" id="A0AAX6M8R3"/>
<dbReference type="EMBL" id="JBANMG010000010">
    <property type="protein sequence ID" value="KAK6948582.1"/>
    <property type="molecule type" value="Genomic_DNA"/>
</dbReference>
<feature type="compositionally biased region" description="Low complexity" evidence="1">
    <location>
        <begin position="113"/>
        <end position="126"/>
    </location>
</feature>
<evidence type="ECO:0000256" key="1">
    <source>
        <dbReference type="SAM" id="MobiDB-lite"/>
    </source>
</evidence>
<name>A0AAX6M8R3_9PEZI</name>
<comment type="caution">
    <text evidence="2">The sequence shown here is derived from an EMBL/GenBank/DDBJ whole genome shotgun (WGS) entry which is preliminary data.</text>
</comment>
<feature type="compositionally biased region" description="Polar residues" evidence="1">
    <location>
        <begin position="143"/>
        <end position="155"/>
    </location>
</feature>